<proteinExistence type="predicted"/>
<keyword evidence="1" id="KW-0812">Transmembrane</keyword>
<dbReference type="Gene3D" id="1.10.1410.10">
    <property type="match status" value="1"/>
</dbReference>
<evidence type="ECO:0008006" key="4">
    <source>
        <dbReference type="Google" id="ProtNLM"/>
    </source>
</evidence>
<feature type="transmembrane region" description="Helical" evidence="1">
    <location>
        <begin position="136"/>
        <end position="157"/>
    </location>
</feature>
<dbReference type="EMBL" id="CALTRL010005887">
    <property type="protein sequence ID" value="CAH7687541.1"/>
    <property type="molecule type" value="Genomic_DNA"/>
</dbReference>
<dbReference type="SUPFAM" id="SSF81631">
    <property type="entry name" value="PAP/OAS1 substrate-binding domain"/>
    <property type="match status" value="1"/>
</dbReference>
<evidence type="ECO:0000256" key="1">
    <source>
        <dbReference type="SAM" id="Phobius"/>
    </source>
</evidence>
<reference evidence="2" key="1">
    <citation type="submission" date="2022-06" db="EMBL/GenBank/DDBJ databases">
        <authorList>
            <consortium name="SYNGENTA / RWTH Aachen University"/>
        </authorList>
    </citation>
    <scope>NUCLEOTIDE SEQUENCE</scope>
</reference>
<keyword evidence="1" id="KW-0472">Membrane</keyword>
<dbReference type="AlphaFoldDB" id="A0AAV0BJS3"/>
<protein>
    <recommendedName>
        <fullName evidence="4">Polynucleotide adenylyltransferase</fullName>
    </recommendedName>
</protein>
<comment type="caution">
    <text evidence="2">The sequence shown here is derived from an EMBL/GenBank/DDBJ whole genome shotgun (WGS) entry which is preliminary data.</text>
</comment>
<keyword evidence="1" id="KW-1133">Transmembrane helix</keyword>
<sequence>MLHQRKRLRGLRFISFIPHHDEFSRPSKTVLETRRNFVNVICFVINSTAKLFRNIRLADYLEIQTFGLIGFNLDSSLSDLDICILNPDQRDVVRSLDDDLPPVYEMRALARTFRNKGPLGLVIKLWANARGIGGPLGCSGTALLSSCSLILILIGFLQSRGFLPILQSPETLRGLKRDTSICSMVTLVESTRPSFNDSMEENEIVANDVTFVQKPPHEWWNPIEILPKSSDLLNSSPPDLQAPALLVIQKMLAILTISPLDQQAPALP</sequence>
<keyword evidence="3" id="KW-1185">Reference proteome</keyword>
<organism evidence="2 3">
    <name type="scientific">Phakopsora pachyrhizi</name>
    <name type="common">Asian soybean rust disease fungus</name>
    <dbReference type="NCBI Taxonomy" id="170000"/>
    <lineage>
        <taxon>Eukaryota</taxon>
        <taxon>Fungi</taxon>
        <taxon>Dikarya</taxon>
        <taxon>Basidiomycota</taxon>
        <taxon>Pucciniomycotina</taxon>
        <taxon>Pucciniomycetes</taxon>
        <taxon>Pucciniales</taxon>
        <taxon>Phakopsoraceae</taxon>
        <taxon>Phakopsora</taxon>
    </lineage>
</organism>
<accession>A0AAV0BJS3</accession>
<evidence type="ECO:0000313" key="2">
    <source>
        <dbReference type="EMBL" id="CAH7687541.1"/>
    </source>
</evidence>
<dbReference type="Proteomes" id="UP001153365">
    <property type="component" value="Unassembled WGS sequence"/>
</dbReference>
<evidence type="ECO:0000313" key="3">
    <source>
        <dbReference type="Proteomes" id="UP001153365"/>
    </source>
</evidence>
<gene>
    <name evidence="2" type="ORF">PPACK8108_LOCUS22339</name>
</gene>
<name>A0AAV0BJS3_PHAPC</name>